<dbReference type="Proteomes" id="UP000286997">
    <property type="component" value="Unassembled WGS sequence"/>
</dbReference>
<dbReference type="Gene3D" id="3.30.870.10">
    <property type="entry name" value="Endonuclease Chain A"/>
    <property type="match status" value="2"/>
</dbReference>
<evidence type="ECO:0000256" key="6">
    <source>
        <dbReference type="ARBA" id="ARBA00022737"/>
    </source>
</evidence>
<name>A0A437NVK9_9HYPH</name>
<evidence type="ECO:0000256" key="2">
    <source>
        <dbReference type="ARBA" id="ARBA00003145"/>
    </source>
</evidence>
<keyword evidence="8" id="KW-0443">Lipid metabolism</keyword>
<evidence type="ECO:0000256" key="3">
    <source>
        <dbReference type="ARBA" id="ARBA00004613"/>
    </source>
</evidence>
<evidence type="ECO:0000256" key="8">
    <source>
        <dbReference type="ARBA" id="ARBA00023098"/>
    </source>
</evidence>
<dbReference type="GO" id="GO:0009395">
    <property type="term" value="P:phospholipid catabolic process"/>
    <property type="evidence" value="ECO:0007669"/>
    <property type="project" value="TreeGrafter"/>
</dbReference>
<evidence type="ECO:0000256" key="5">
    <source>
        <dbReference type="ARBA" id="ARBA00022525"/>
    </source>
</evidence>
<comment type="subcellular location">
    <subcellularLocation>
        <location evidence="3">Secreted</location>
    </subcellularLocation>
</comment>
<evidence type="ECO:0000313" key="12">
    <source>
        <dbReference type="Proteomes" id="UP000286997"/>
    </source>
</evidence>
<comment type="catalytic activity">
    <reaction evidence="1">
        <text>a 1,2-diacyl-sn-glycero-3-phosphocholine + H2O = a 1,2-diacyl-sn-glycero-3-phosphate + choline + H(+)</text>
        <dbReference type="Rhea" id="RHEA:14445"/>
        <dbReference type="ChEBI" id="CHEBI:15354"/>
        <dbReference type="ChEBI" id="CHEBI:15377"/>
        <dbReference type="ChEBI" id="CHEBI:15378"/>
        <dbReference type="ChEBI" id="CHEBI:57643"/>
        <dbReference type="ChEBI" id="CHEBI:58608"/>
        <dbReference type="EC" id="3.1.4.4"/>
    </reaction>
</comment>
<dbReference type="InterPro" id="IPR001736">
    <property type="entry name" value="PLipase_D/transphosphatidylase"/>
</dbReference>
<dbReference type="PANTHER" id="PTHR18896:SF76">
    <property type="entry name" value="PHOSPHOLIPASE"/>
    <property type="match status" value="1"/>
</dbReference>
<organism evidence="11 12">
    <name type="scientific">Methylobacterium oryzihabitans</name>
    <dbReference type="NCBI Taxonomy" id="2499852"/>
    <lineage>
        <taxon>Bacteria</taxon>
        <taxon>Pseudomonadati</taxon>
        <taxon>Pseudomonadota</taxon>
        <taxon>Alphaproteobacteria</taxon>
        <taxon>Hyphomicrobiales</taxon>
        <taxon>Methylobacteriaceae</taxon>
        <taxon>Methylobacterium</taxon>
    </lineage>
</organism>
<dbReference type="SMART" id="SM00155">
    <property type="entry name" value="PLDc"/>
    <property type="match status" value="2"/>
</dbReference>
<reference evidence="11 12" key="1">
    <citation type="submission" date="2019-01" db="EMBL/GenBank/DDBJ databases">
        <authorList>
            <person name="Chen W.-M."/>
        </authorList>
    </citation>
    <scope>NUCLEOTIDE SEQUENCE [LARGE SCALE GENOMIC DNA]</scope>
    <source>
        <strain evidence="11 12">TER-1</strain>
    </source>
</reference>
<evidence type="ECO:0000256" key="7">
    <source>
        <dbReference type="ARBA" id="ARBA00022801"/>
    </source>
</evidence>
<comment type="caution">
    <text evidence="11">The sequence shown here is derived from an EMBL/GenBank/DDBJ whole genome shotgun (WGS) entry which is preliminary data.</text>
</comment>
<protein>
    <recommendedName>
        <fullName evidence="4">Phospholipase D</fullName>
    </recommendedName>
    <alternativeName>
        <fullName evidence="9">Choline phosphatase</fullName>
    </alternativeName>
</protein>
<dbReference type="Pfam" id="PF13091">
    <property type="entry name" value="PLDc_2"/>
    <property type="match status" value="1"/>
</dbReference>
<dbReference type="GO" id="GO:0004630">
    <property type="term" value="F:phospholipase D activity"/>
    <property type="evidence" value="ECO:0007669"/>
    <property type="project" value="UniProtKB-EC"/>
</dbReference>
<accession>A0A437NVK9</accession>
<dbReference type="InterPro" id="IPR025202">
    <property type="entry name" value="PLD-like_dom"/>
</dbReference>
<feature type="domain" description="PLD phosphodiesterase" evidence="10">
    <location>
        <begin position="369"/>
        <end position="396"/>
    </location>
</feature>
<dbReference type="SUPFAM" id="SSF56024">
    <property type="entry name" value="Phospholipase D/nuclease"/>
    <property type="match status" value="2"/>
</dbReference>
<dbReference type="GO" id="GO:0005576">
    <property type="term" value="C:extracellular region"/>
    <property type="evidence" value="ECO:0007669"/>
    <property type="project" value="UniProtKB-SubCell"/>
</dbReference>
<dbReference type="PROSITE" id="PS50035">
    <property type="entry name" value="PLD"/>
    <property type="match status" value="2"/>
</dbReference>
<proteinExistence type="predicted"/>
<dbReference type="InterPro" id="IPR015679">
    <property type="entry name" value="PLipase_D_fam"/>
</dbReference>
<evidence type="ECO:0000313" key="11">
    <source>
        <dbReference type="EMBL" id="RVU14067.1"/>
    </source>
</evidence>
<evidence type="ECO:0000259" key="10">
    <source>
        <dbReference type="PROSITE" id="PS50035"/>
    </source>
</evidence>
<evidence type="ECO:0000256" key="1">
    <source>
        <dbReference type="ARBA" id="ARBA00000798"/>
    </source>
</evidence>
<dbReference type="OrthoDB" id="8828485at2"/>
<dbReference type="CDD" id="cd09143">
    <property type="entry name" value="PLDc_vPLD1_2_like_bac_2"/>
    <property type="match status" value="1"/>
</dbReference>
<evidence type="ECO:0000256" key="4">
    <source>
        <dbReference type="ARBA" id="ARBA00018392"/>
    </source>
</evidence>
<dbReference type="PANTHER" id="PTHR18896">
    <property type="entry name" value="PHOSPHOLIPASE D"/>
    <property type="match status" value="1"/>
</dbReference>
<dbReference type="EMBL" id="SACP01000036">
    <property type="protein sequence ID" value="RVU14067.1"/>
    <property type="molecule type" value="Genomic_DNA"/>
</dbReference>
<dbReference type="AlphaFoldDB" id="A0A437NVK9"/>
<comment type="function">
    <text evidence="2">Could be a virulence factor.</text>
</comment>
<keyword evidence="6" id="KW-0677">Repeat</keyword>
<keyword evidence="7" id="KW-0378">Hydrolase</keyword>
<keyword evidence="5" id="KW-0964">Secreted</keyword>
<dbReference type="CDD" id="cd09140">
    <property type="entry name" value="PLDc_vPLD1_2_like_bac_1"/>
    <property type="match status" value="1"/>
</dbReference>
<keyword evidence="12" id="KW-1185">Reference proteome</keyword>
<gene>
    <name evidence="11" type="ORF">EOE48_24840</name>
</gene>
<feature type="domain" description="PLD phosphodiesterase" evidence="10">
    <location>
        <begin position="149"/>
        <end position="176"/>
    </location>
</feature>
<evidence type="ECO:0000256" key="9">
    <source>
        <dbReference type="ARBA" id="ARBA00029594"/>
    </source>
</evidence>
<sequence length="490" mass="53189">MGPHSLAVSQRIEPDEALLAAPPATSLFSPGRNCWRIAKAERAAVLVDGADYFAALESALRGARRQILIVGWDFDGRIRLRHDADEDASPPLGPLLRLLVEARPDLEVRILVWSVATVHGPGAALPLIFGADWQDHPRITLKLDAHHPFYAAHHQKIVCIDDGIAFSGGMDLTVERWDTPGHRPADPLRHDPDGEPYTPVHDIQMAVDGDAARALGDLARARWADATGETLPVPTVGAPLWPEGVAPAMTGVEVAVARTMPAYRGRPSVEEAAALTADMLAAAREAIYIEAQYLTARYVGDALQRLLEAPTGPDIVIVLTRRSHDLIERVAMGTPRDRLLRRLRAADHAGRLFVGYPAVCRSDAADDECQVLVHAKLIIVDDAALRVGSSNLNNRSVALDTECDLAVEGRDPATRRAILNLRHRLLAEHLAATPEAVEDAVRQEGSLVRAVQRLNGGPRGLRPFDVPEEDKLIDPILGSDVLDPERPFGA</sequence>